<dbReference type="Proteomes" id="UP000078237">
    <property type="component" value="Unassembled WGS sequence"/>
</dbReference>
<dbReference type="OrthoDB" id="610462at2759"/>
<dbReference type="SUPFAM" id="SSF54928">
    <property type="entry name" value="RNA-binding domain, RBD"/>
    <property type="match status" value="2"/>
</dbReference>
<gene>
    <name evidence="5" type="ORF">MMYC01_203070</name>
</gene>
<dbReference type="Pfam" id="PF00076">
    <property type="entry name" value="RRM_1"/>
    <property type="match status" value="1"/>
</dbReference>
<evidence type="ECO:0000256" key="2">
    <source>
        <dbReference type="PROSITE-ProRule" id="PRU00176"/>
    </source>
</evidence>
<evidence type="ECO:0000259" key="4">
    <source>
        <dbReference type="PROSITE" id="PS50102"/>
    </source>
</evidence>
<dbReference type="InterPro" id="IPR035979">
    <property type="entry name" value="RBD_domain_sf"/>
</dbReference>
<evidence type="ECO:0000256" key="3">
    <source>
        <dbReference type="SAM" id="MobiDB-lite"/>
    </source>
</evidence>
<organism evidence="5 6">
    <name type="scientific">Madurella mycetomatis</name>
    <dbReference type="NCBI Taxonomy" id="100816"/>
    <lineage>
        <taxon>Eukaryota</taxon>
        <taxon>Fungi</taxon>
        <taxon>Dikarya</taxon>
        <taxon>Ascomycota</taxon>
        <taxon>Pezizomycotina</taxon>
        <taxon>Sordariomycetes</taxon>
        <taxon>Sordariomycetidae</taxon>
        <taxon>Sordariales</taxon>
        <taxon>Sordariales incertae sedis</taxon>
        <taxon>Madurella</taxon>
    </lineage>
</organism>
<reference evidence="5 6" key="1">
    <citation type="journal article" date="2016" name="Genome Announc.">
        <title>Genome Sequence of Madurella mycetomatis mm55, Isolated from a Human Mycetoma Case in Sudan.</title>
        <authorList>
            <person name="Smit S."/>
            <person name="Derks M.F."/>
            <person name="Bervoets S."/>
            <person name="Fahal A."/>
            <person name="van Leeuwen W."/>
            <person name="van Belkum A."/>
            <person name="van de Sande W.W."/>
        </authorList>
    </citation>
    <scope>NUCLEOTIDE SEQUENCE [LARGE SCALE GENOMIC DNA]</scope>
    <source>
        <strain evidence="6">mm55</strain>
    </source>
</reference>
<feature type="domain" description="RRM" evidence="4">
    <location>
        <begin position="313"/>
        <end position="400"/>
    </location>
</feature>
<dbReference type="Gene3D" id="3.30.70.330">
    <property type="match status" value="2"/>
</dbReference>
<dbReference type="InterPro" id="IPR012677">
    <property type="entry name" value="Nucleotide-bd_a/b_plait_sf"/>
</dbReference>
<keyword evidence="6" id="KW-1185">Reference proteome</keyword>
<feature type="compositionally biased region" description="Polar residues" evidence="3">
    <location>
        <begin position="503"/>
        <end position="519"/>
    </location>
</feature>
<sequence length="519" mass="55248">MSGGSKLSRNQQHSRRLITVTVGPGSETGLYYILVANLSHNTTWKELKAFASQACDVDHTEVYTPTSGFVRVRGLANFEKAFNHLNGNILEYRSLQADARNKTQSTVVKLPTTDYHAVRILRGDMGRVYSEPESRIVQTEPLPQSAAGGMSGPCPVYHRVPNPEFNTSLQVRMQWDYAAFPPYLLVEGYQTAMAPASAVYRAEADLPHDLSQLTIGRHLFIPQSMEYPAVTSPTAGTAQYPYGMSVSCYPSGANYAVAAQDYVECTGAQSPDKISISQAYNSGYADAWPLTTQSGQVIHYDRERAGVVMIEQRKIIIINLERDGLSAAGVVGLVAEYAGIGLTGPSCQIEWIDLPINKDGRARGTALVTFSTAELAKATIAALDGREVGGRKLVVRMAEGVSGSGFGSRPGRLGRPAANGRNVAGVGTGQGKAPSRSLSHVDGLKRGLVLMPGAAPASVPAPAPALTSPPVGSGSLKKKEDPPVIANGSGGRWKKEDPPVVVNGSSMQDQGSQLQGPRN</sequence>
<dbReference type="VEuPathDB" id="FungiDB:MMYC01_203070"/>
<dbReference type="EMBL" id="LCTW02000098">
    <property type="protein sequence ID" value="KXX79076.1"/>
    <property type="molecule type" value="Genomic_DNA"/>
</dbReference>
<dbReference type="AlphaFoldDB" id="A0A175W5Q8"/>
<dbReference type="PANTHER" id="PTHR48025:SF1">
    <property type="entry name" value="RRM DOMAIN-CONTAINING PROTEIN"/>
    <property type="match status" value="1"/>
</dbReference>
<feature type="compositionally biased region" description="Low complexity" evidence="3">
    <location>
        <begin position="456"/>
        <end position="471"/>
    </location>
</feature>
<dbReference type="SMART" id="SM00360">
    <property type="entry name" value="RRM"/>
    <property type="match status" value="2"/>
</dbReference>
<protein>
    <submittedName>
        <fullName evidence="5">Serine/arginine-rich splicing factor 6</fullName>
    </submittedName>
</protein>
<keyword evidence="1 2" id="KW-0694">RNA-binding</keyword>
<evidence type="ECO:0000313" key="6">
    <source>
        <dbReference type="Proteomes" id="UP000078237"/>
    </source>
</evidence>
<dbReference type="InterPro" id="IPR000504">
    <property type="entry name" value="RRM_dom"/>
</dbReference>
<dbReference type="STRING" id="100816.A0A175W5Q8"/>
<dbReference type="PANTHER" id="PTHR48025">
    <property type="entry name" value="OS02G0815200 PROTEIN"/>
    <property type="match status" value="1"/>
</dbReference>
<proteinExistence type="predicted"/>
<feature type="region of interest" description="Disordered" evidence="3">
    <location>
        <begin position="456"/>
        <end position="519"/>
    </location>
</feature>
<dbReference type="InterPro" id="IPR050502">
    <property type="entry name" value="Euk_RNA-bind_prot"/>
</dbReference>
<evidence type="ECO:0000256" key="1">
    <source>
        <dbReference type="ARBA" id="ARBA00022884"/>
    </source>
</evidence>
<evidence type="ECO:0000313" key="5">
    <source>
        <dbReference type="EMBL" id="KXX79076.1"/>
    </source>
</evidence>
<feature type="region of interest" description="Disordered" evidence="3">
    <location>
        <begin position="405"/>
        <end position="439"/>
    </location>
</feature>
<comment type="caution">
    <text evidence="5">The sequence shown here is derived from an EMBL/GenBank/DDBJ whole genome shotgun (WGS) entry which is preliminary data.</text>
</comment>
<dbReference type="PROSITE" id="PS50102">
    <property type="entry name" value="RRM"/>
    <property type="match status" value="1"/>
</dbReference>
<accession>A0A175W5Q8</accession>
<dbReference type="GO" id="GO:0003729">
    <property type="term" value="F:mRNA binding"/>
    <property type="evidence" value="ECO:0007669"/>
    <property type="project" value="TreeGrafter"/>
</dbReference>
<name>A0A175W5Q8_9PEZI</name>